<dbReference type="VEuPathDB" id="FungiDB:AeMF1_021773"/>
<comment type="caution">
    <text evidence="3">The sequence shown here is derived from an EMBL/GenBank/DDBJ whole genome shotgun (WGS) entry which is preliminary data.</text>
</comment>
<feature type="region of interest" description="Disordered" evidence="1">
    <location>
        <begin position="246"/>
        <end position="284"/>
    </location>
</feature>
<gene>
    <name evidence="3" type="ORF">Ae201684_001218</name>
</gene>
<protein>
    <recommendedName>
        <fullName evidence="2">GAF domain-containing protein</fullName>
    </recommendedName>
</protein>
<feature type="region of interest" description="Disordered" evidence="1">
    <location>
        <begin position="557"/>
        <end position="594"/>
    </location>
</feature>
<organism evidence="3 4">
    <name type="scientific">Aphanomyces euteiches</name>
    <dbReference type="NCBI Taxonomy" id="100861"/>
    <lineage>
        <taxon>Eukaryota</taxon>
        <taxon>Sar</taxon>
        <taxon>Stramenopiles</taxon>
        <taxon>Oomycota</taxon>
        <taxon>Saprolegniomycetes</taxon>
        <taxon>Saprolegniales</taxon>
        <taxon>Verrucalvaceae</taxon>
        <taxon>Aphanomyces</taxon>
    </lineage>
</organism>
<dbReference type="Pfam" id="PF13185">
    <property type="entry name" value="GAF_2"/>
    <property type="match status" value="1"/>
</dbReference>
<dbReference type="SMART" id="SM00015">
    <property type="entry name" value="IQ"/>
    <property type="match status" value="3"/>
</dbReference>
<evidence type="ECO:0000313" key="3">
    <source>
        <dbReference type="EMBL" id="KAF0744763.1"/>
    </source>
</evidence>
<proteinExistence type="predicted"/>
<dbReference type="Proteomes" id="UP000481153">
    <property type="component" value="Unassembled WGS sequence"/>
</dbReference>
<dbReference type="AlphaFoldDB" id="A0A6G0XVR3"/>
<keyword evidence="4" id="KW-1185">Reference proteome</keyword>
<feature type="compositionally biased region" description="Low complexity" evidence="1">
    <location>
        <begin position="558"/>
        <end position="569"/>
    </location>
</feature>
<dbReference type="Pfam" id="PF00612">
    <property type="entry name" value="IQ"/>
    <property type="match status" value="2"/>
</dbReference>
<dbReference type="InterPro" id="IPR000048">
    <property type="entry name" value="IQ_motif_EF-hand-BS"/>
</dbReference>
<evidence type="ECO:0000256" key="1">
    <source>
        <dbReference type="SAM" id="MobiDB-lite"/>
    </source>
</evidence>
<feature type="domain" description="GAF" evidence="2">
    <location>
        <begin position="42"/>
        <end position="153"/>
    </location>
</feature>
<feature type="compositionally biased region" description="Acidic residues" evidence="1">
    <location>
        <begin position="246"/>
        <end position="260"/>
    </location>
</feature>
<feature type="compositionally biased region" description="Basic residues" evidence="1">
    <location>
        <begin position="266"/>
        <end position="276"/>
    </location>
</feature>
<evidence type="ECO:0000259" key="2">
    <source>
        <dbReference type="Pfam" id="PF13185"/>
    </source>
</evidence>
<dbReference type="SUPFAM" id="SSF55781">
    <property type="entry name" value="GAF domain-like"/>
    <property type="match status" value="1"/>
</dbReference>
<sequence length="793" mass="90129">MDKIDIQRKYADHFRALGFDIPFDECLGNGNFVECNHETCSLSLEDIIRAVMATSIDLVPSHSATVYMYDRKSRMLVAKASTNAKRELDVKFAPAMGIVGRCFSRKVVVNLEQPGRDPLFEAKSDGKVNKQAESMLCVPFILEDKAIGLLQLVNRIGKKRDKLQELDRYSEGFDTLKFTADHEREVNENAFGANDIACLVEYLALVVPSLVNCIRRLDATNSVNKSGDNSGALDLINLLNGTLMSDDYEDNNPEPQEDTPEIVVVRKPRPPSKRRPPRLEHSFSIPKPTINMRETFVKAAVKCQSCGRGWLVRRQRILDKLRLERAAREEIRKAAACCIQRAFRDMRRRSQYNRKLWARSRICSAILQYISRHRGDLALPMLQEGSTLTRQVWDQTYKALLKEHAKRKHGRVTKIQKIYRGHKARTQVKKHYGASNPARIFRGFIKFQARFKGGLVRNLIQKHTIMHMTAQSNPTQRNYGIVQLTTDRRPAPSPRQLYPVSHTGANPYVVAHRGQIAHVGHLFDAHRSNTPVSKKTFPPIQNPEKVMELSSRRLVGVPSQPSSQQLPQLDRYSSTRRAVKTRDKSSPRPFPYHLDPVQHRSIKHAMSRSHCPPTNRHAFDIKQYPQYRTRSFYAAVGAVPPSPRLRPPPPSQAFLCLAQYTRDVRREGVRSALEELKRLSRARITQPTPTPRKSIKQIIEECRSIATTSPSSLPPVNVPLRRVSNPLNVPETIEDSLEEMDSVDSLALEYRPVTPMLEAIELIPPEPPFTELPLDLALEESSSSVTLFPQLTD</sequence>
<dbReference type="PROSITE" id="PS50096">
    <property type="entry name" value="IQ"/>
    <property type="match status" value="2"/>
</dbReference>
<evidence type="ECO:0000313" key="4">
    <source>
        <dbReference type="Proteomes" id="UP000481153"/>
    </source>
</evidence>
<reference evidence="3 4" key="1">
    <citation type="submission" date="2019-07" db="EMBL/GenBank/DDBJ databases">
        <title>Genomics analysis of Aphanomyces spp. identifies a new class of oomycete effector associated with host adaptation.</title>
        <authorList>
            <person name="Gaulin E."/>
        </authorList>
    </citation>
    <scope>NUCLEOTIDE SEQUENCE [LARGE SCALE GENOMIC DNA]</scope>
    <source>
        <strain evidence="3 4">ATCC 201684</strain>
    </source>
</reference>
<dbReference type="EMBL" id="VJMJ01000009">
    <property type="protein sequence ID" value="KAF0744763.1"/>
    <property type="molecule type" value="Genomic_DNA"/>
</dbReference>
<accession>A0A6G0XVR3</accession>
<dbReference type="Gene3D" id="1.20.5.190">
    <property type="match status" value="1"/>
</dbReference>
<dbReference type="InterPro" id="IPR003018">
    <property type="entry name" value="GAF"/>
</dbReference>
<dbReference type="Gene3D" id="3.30.450.40">
    <property type="match status" value="1"/>
</dbReference>
<name>A0A6G0XVR3_9STRA</name>
<dbReference type="InterPro" id="IPR029016">
    <property type="entry name" value="GAF-like_dom_sf"/>
</dbReference>